<dbReference type="CDD" id="cd09620">
    <property type="entry name" value="CBM9_like_3"/>
    <property type="match status" value="1"/>
</dbReference>
<comment type="caution">
    <text evidence="2">The sequence shown here is derived from an EMBL/GenBank/DDBJ whole genome shotgun (WGS) entry which is preliminary data.</text>
</comment>
<organism evidence="2 3">
    <name type="scientific">Paenibacillus taihuensis</name>
    <dbReference type="NCBI Taxonomy" id="1156355"/>
    <lineage>
        <taxon>Bacteria</taxon>
        <taxon>Bacillati</taxon>
        <taxon>Bacillota</taxon>
        <taxon>Bacilli</taxon>
        <taxon>Bacillales</taxon>
        <taxon>Paenibacillaceae</taxon>
        <taxon>Paenibacillus</taxon>
    </lineage>
</organism>
<sequence>MNMDANVYACKRWSEQEGWDSHEWVQLSDTVSGEASAERTRVRCGWTAEALLIQFLCEDTHIVSDYTQKDEPLYNQDVVEVFIDERCIGTGYIELEVSPHNVVFDARIGNEDNRAVNIDLGWNIEGLQTSVNRIESGELLYEIRIPAAGNFETKLEEGIRWKVNFYRIDESVEGVREYQAWQPTGAVQFHMPGKFGTLLFV</sequence>
<protein>
    <submittedName>
        <fullName evidence="2">Carbohydrate binding protein with CBM9 domain</fullName>
    </submittedName>
</protein>
<dbReference type="Pfam" id="PF06452">
    <property type="entry name" value="CBM9_1"/>
    <property type="match status" value="1"/>
</dbReference>
<dbReference type="Gene3D" id="2.60.40.1190">
    <property type="match status" value="1"/>
</dbReference>
<evidence type="ECO:0000313" key="3">
    <source>
        <dbReference type="Proteomes" id="UP000256304"/>
    </source>
</evidence>
<evidence type="ECO:0000259" key="1">
    <source>
        <dbReference type="Pfam" id="PF06452"/>
    </source>
</evidence>
<dbReference type="EMBL" id="QTTN01000039">
    <property type="protein sequence ID" value="REE68020.1"/>
    <property type="molecule type" value="Genomic_DNA"/>
</dbReference>
<keyword evidence="3" id="KW-1185">Reference proteome</keyword>
<dbReference type="GO" id="GO:0030246">
    <property type="term" value="F:carbohydrate binding"/>
    <property type="evidence" value="ECO:0007669"/>
    <property type="project" value="InterPro"/>
</dbReference>
<dbReference type="RefSeq" id="WP_116191696.1">
    <property type="nucleotide sequence ID" value="NZ_QTTN01000039.1"/>
</dbReference>
<dbReference type="GO" id="GO:0016052">
    <property type="term" value="P:carbohydrate catabolic process"/>
    <property type="evidence" value="ECO:0007669"/>
    <property type="project" value="InterPro"/>
</dbReference>
<evidence type="ECO:0000313" key="2">
    <source>
        <dbReference type="EMBL" id="REE68020.1"/>
    </source>
</evidence>
<dbReference type="GO" id="GO:0004553">
    <property type="term" value="F:hydrolase activity, hydrolyzing O-glycosyl compounds"/>
    <property type="evidence" value="ECO:0007669"/>
    <property type="project" value="InterPro"/>
</dbReference>
<feature type="domain" description="Carbohydrate-binding" evidence="1">
    <location>
        <begin position="17"/>
        <end position="199"/>
    </location>
</feature>
<name>A0A3D9QUV3_9BACL</name>
<dbReference type="OrthoDB" id="9786766at2"/>
<gene>
    <name evidence="2" type="ORF">A8990_1399</name>
</gene>
<reference evidence="2 3" key="1">
    <citation type="submission" date="2018-08" db="EMBL/GenBank/DDBJ databases">
        <title>Genomic Encyclopedia of Type Strains, Phase III (KMG-III): the genomes of soil and plant-associated and newly described type strains.</title>
        <authorList>
            <person name="Whitman W."/>
        </authorList>
    </citation>
    <scope>NUCLEOTIDE SEQUENCE [LARGE SCALE GENOMIC DNA]</scope>
    <source>
        <strain evidence="2 3">CGMCC 1.10966</strain>
    </source>
</reference>
<accession>A0A3D9QUV3</accession>
<dbReference type="Proteomes" id="UP000256304">
    <property type="component" value="Unassembled WGS sequence"/>
</dbReference>
<dbReference type="AlphaFoldDB" id="A0A3D9QUV3"/>
<proteinExistence type="predicted"/>
<dbReference type="SUPFAM" id="SSF49344">
    <property type="entry name" value="CBD9-like"/>
    <property type="match status" value="1"/>
</dbReference>
<dbReference type="InterPro" id="IPR010502">
    <property type="entry name" value="Carb-bd_dom_fam9"/>
</dbReference>